<keyword evidence="3" id="KW-1185">Reference proteome</keyword>
<comment type="caution">
    <text evidence="2">The sequence shown here is derived from an EMBL/GenBank/DDBJ whole genome shotgun (WGS) entry which is preliminary data.</text>
</comment>
<gene>
    <name evidence="2" type="ORF">B0H17DRAFT_1247280</name>
</gene>
<feature type="domain" description="DUF6593" evidence="1">
    <location>
        <begin position="9"/>
        <end position="184"/>
    </location>
</feature>
<dbReference type="EMBL" id="JARKIE010000019">
    <property type="protein sequence ID" value="KAJ7700722.1"/>
    <property type="molecule type" value="Genomic_DNA"/>
</dbReference>
<evidence type="ECO:0000313" key="3">
    <source>
        <dbReference type="Proteomes" id="UP001221757"/>
    </source>
</evidence>
<dbReference type="AlphaFoldDB" id="A0AAD7GPA3"/>
<proteinExistence type="predicted"/>
<accession>A0AAD7GPA3</accession>
<protein>
    <recommendedName>
        <fullName evidence="1">DUF6593 domain-containing protein</fullName>
    </recommendedName>
</protein>
<sequence length="198" mass="23126">MQLFLTTATPSNSVYTDESGAPKYKVNTPFKLLQRTTGISRVVEYNIPRRRSLSPDGHEVEVEEGERFASLAHIDWHLLESSVIRFRGRELATRDFFRKVGWGWYGRHRVFTARDGREYKWILGALPEQLELNDDAQILVTRYLPKKLGLLSKARKASLEVFPQFEHMLDEIMITFVYIERLRKTKERAARSPTLLNK</sequence>
<name>A0AAD7GPA3_MYCRO</name>
<evidence type="ECO:0000313" key="2">
    <source>
        <dbReference type="EMBL" id="KAJ7700722.1"/>
    </source>
</evidence>
<dbReference type="InterPro" id="IPR046528">
    <property type="entry name" value="DUF6593"/>
</dbReference>
<reference evidence="2" key="1">
    <citation type="submission" date="2023-03" db="EMBL/GenBank/DDBJ databases">
        <title>Massive genome expansion in bonnet fungi (Mycena s.s.) driven by repeated elements and novel gene families across ecological guilds.</title>
        <authorList>
            <consortium name="Lawrence Berkeley National Laboratory"/>
            <person name="Harder C.B."/>
            <person name="Miyauchi S."/>
            <person name="Viragh M."/>
            <person name="Kuo A."/>
            <person name="Thoen E."/>
            <person name="Andreopoulos B."/>
            <person name="Lu D."/>
            <person name="Skrede I."/>
            <person name="Drula E."/>
            <person name="Henrissat B."/>
            <person name="Morin E."/>
            <person name="Kohler A."/>
            <person name="Barry K."/>
            <person name="LaButti K."/>
            <person name="Morin E."/>
            <person name="Salamov A."/>
            <person name="Lipzen A."/>
            <person name="Mereny Z."/>
            <person name="Hegedus B."/>
            <person name="Baldrian P."/>
            <person name="Stursova M."/>
            <person name="Weitz H."/>
            <person name="Taylor A."/>
            <person name="Grigoriev I.V."/>
            <person name="Nagy L.G."/>
            <person name="Martin F."/>
            <person name="Kauserud H."/>
        </authorList>
    </citation>
    <scope>NUCLEOTIDE SEQUENCE</scope>
    <source>
        <strain evidence="2">CBHHK067</strain>
    </source>
</reference>
<organism evidence="2 3">
    <name type="scientific">Mycena rosella</name>
    <name type="common">Pink bonnet</name>
    <name type="synonym">Agaricus rosellus</name>
    <dbReference type="NCBI Taxonomy" id="1033263"/>
    <lineage>
        <taxon>Eukaryota</taxon>
        <taxon>Fungi</taxon>
        <taxon>Dikarya</taxon>
        <taxon>Basidiomycota</taxon>
        <taxon>Agaricomycotina</taxon>
        <taxon>Agaricomycetes</taxon>
        <taxon>Agaricomycetidae</taxon>
        <taxon>Agaricales</taxon>
        <taxon>Marasmiineae</taxon>
        <taxon>Mycenaceae</taxon>
        <taxon>Mycena</taxon>
    </lineage>
</organism>
<dbReference type="Proteomes" id="UP001221757">
    <property type="component" value="Unassembled WGS sequence"/>
</dbReference>
<dbReference type="Pfam" id="PF20236">
    <property type="entry name" value="DUF6593"/>
    <property type="match status" value="1"/>
</dbReference>
<evidence type="ECO:0000259" key="1">
    <source>
        <dbReference type="Pfam" id="PF20236"/>
    </source>
</evidence>